<keyword evidence="2" id="KW-1185">Reference proteome</keyword>
<comment type="caution">
    <text evidence="1">The sequence shown here is derived from an EMBL/GenBank/DDBJ whole genome shotgun (WGS) entry which is preliminary data.</text>
</comment>
<gene>
    <name evidence="1" type="ORF">M6B38_125325</name>
</gene>
<organism evidence="1 2">
    <name type="scientific">Iris pallida</name>
    <name type="common">Sweet iris</name>
    <dbReference type="NCBI Taxonomy" id="29817"/>
    <lineage>
        <taxon>Eukaryota</taxon>
        <taxon>Viridiplantae</taxon>
        <taxon>Streptophyta</taxon>
        <taxon>Embryophyta</taxon>
        <taxon>Tracheophyta</taxon>
        <taxon>Spermatophyta</taxon>
        <taxon>Magnoliopsida</taxon>
        <taxon>Liliopsida</taxon>
        <taxon>Asparagales</taxon>
        <taxon>Iridaceae</taxon>
        <taxon>Iridoideae</taxon>
        <taxon>Irideae</taxon>
        <taxon>Iris</taxon>
    </lineage>
</organism>
<dbReference type="AlphaFoldDB" id="A0AAX6GWV3"/>
<sequence length="58" mass="6657">MAMLFIFQTMVSERIRVYYRQGRYTILSSILCYDGAMRLTEVNVPTTSLMTTARLTAA</sequence>
<dbReference type="EMBL" id="JANAVB010015756">
    <property type="protein sequence ID" value="KAJ6832791.1"/>
    <property type="molecule type" value="Genomic_DNA"/>
</dbReference>
<reference evidence="1" key="2">
    <citation type="submission" date="2023-04" db="EMBL/GenBank/DDBJ databases">
        <authorList>
            <person name="Bruccoleri R.E."/>
            <person name="Oakeley E.J."/>
            <person name="Faust A.-M."/>
            <person name="Dessus-Babus S."/>
            <person name="Altorfer M."/>
            <person name="Burckhardt D."/>
            <person name="Oertli M."/>
            <person name="Naumann U."/>
            <person name="Petersen F."/>
            <person name="Wong J."/>
        </authorList>
    </citation>
    <scope>NUCLEOTIDE SEQUENCE</scope>
    <source>
        <strain evidence="1">GSM-AAB239-AS_SAM_17_03QT</strain>
        <tissue evidence="1">Leaf</tissue>
    </source>
</reference>
<accession>A0AAX6GWV3</accession>
<dbReference type="Proteomes" id="UP001140949">
    <property type="component" value="Unassembled WGS sequence"/>
</dbReference>
<evidence type="ECO:0000313" key="2">
    <source>
        <dbReference type="Proteomes" id="UP001140949"/>
    </source>
</evidence>
<reference evidence="1" key="1">
    <citation type="journal article" date="2023" name="GigaByte">
        <title>Genome assembly of the bearded iris, Iris pallida Lam.</title>
        <authorList>
            <person name="Bruccoleri R.E."/>
            <person name="Oakeley E.J."/>
            <person name="Faust A.M.E."/>
            <person name="Altorfer M."/>
            <person name="Dessus-Babus S."/>
            <person name="Burckhardt D."/>
            <person name="Oertli M."/>
            <person name="Naumann U."/>
            <person name="Petersen F."/>
            <person name="Wong J."/>
        </authorList>
    </citation>
    <scope>NUCLEOTIDE SEQUENCE</scope>
    <source>
        <strain evidence="1">GSM-AAB239-AS_SAM_17_03QT</strain>
    </source>
</reference>
<protein>
    <submittedName>
        <fullName evidence="1">S-adenosyl-L-methionine-dependent tRNA 4-demethylwyosine synthase-like</fullName>
    </submittedName>
</protein>
<evidence type="ECO:0000313" key="1">
    <source>
        <dbReference type="EMBL" id="KAJ6832791.1"/>
    </source>
</evidence>
<name>A0AAX6GWV3_IRIPA</name>
<proteinExistence type="predicted"/>